<evidence type="ECO:0000256" key="1">
    <source>
        <dbReference type="SAM" id="MobiDB-lite"/>
    </source>
</evidence>
<gene>
    <name evidence="2" type="ORF">DCAR_031829</name>
</gene>
<dbReference type="Gramene" id="KZM82122">
    <property type="protein sequence ID" value="KZM82122"/>
    <property type="gene ID" value="DCAR_031829"/>
</dbReference>
<feature type="compositionally biased region" description="Basic residues" evidence="1">
    <location>
        <begin position="62"/>
        <end position="71"/>
    </location>
</feature>
<feature type="region of interest" description="Disordered" evidence="1">
    <location>
        <begin position="241"/>
        <end position="325"/>
    </location>
</feature>
<accession>A0A175YH20</accession>
<feature type="compositionally biased region" description="Pro residues" evidence="1">
    <location>
        <begin position="258"/>
        <end position="293"/>
    </location>
</feature>
<name>A0A175YH20_DAUCS</name>
<dbReference type="AlphaFoldDB" id="A0A175YH20"/>
<feature type="compositionally biased region" description="Basic residues" evidence="1">
    <location>
        <begin position="151"/>
        <end position="161"/>
    </location>
</feature>
<feature type="compositionally biased region" description="Acidic residues" evidence="1">
    <location>
        <begin position="506"/>
        <end position="546"/>
    </location>
</feature>
<organism evidence="2">
    <name type="scientific">Daucus carota subsp. sativus</name>
    <name type="common">Carrot</name>
    <dbReference type="NCBI Taxonomy" id="79200"/>
    <lineage>
        <taxon>Eukaryota</taxon>
        <taxon>Viridiplantae</taxon>
        <taxon>Streptophyta</taxon>
        <taxon>Embryophyta</taxon>
        <taxon>Tracheophyta</taxon>
        <taxon>Spermatophyta</taxon>
        <taxon>Magnoliopsida</taxon>
        <taxon>eudicotyledons</taxon>
        <taxon>Gunneridae</taxon>
        <taxon>Pentapetalae</taxon>
        <taxon>asterids</taxon>
        <taxon>campanulids</taxon>
        <taxon>Apiales</taxon>
        <taxon>Apiaceae</taxon>
        <taxon>Apioideae</taxon>
        <taxon>Scandiceae</taxon>
        <taxon>Daucinae</taxon>
        <taxon>Daucus</taxon>
        <taxon>Daucus sect. Daucus</taxon>
    </lineage>
</organism>
<feature type="region of interest" description="Disordered" evidence="1">
    <location>
        <begin position="496"/>
        <end position="546"/>
    </location>
</feature>
<proteinExistence type="predicted"/>
<reference evidence="2" key="1">
    <citation type="journal article" date="2016" name="Nat. Genet.">
        <title>A high-quality carrot genome assembly provides new insights into carotenoid accumulation and asterid genome evolution.</title>
        <authorList>
            <person name="Iorizzo M."/>
            <person name="Ellison S."/>
            <person name="Senalik D."/>
            <person name="Zeng P."/>
            <person name="Satapoomin P."/>
            <person name="Huang J."/>
            <person name="Bowman M."/>
            <person name="Iovene M."/>
            <person name="Sanseverino W."/>
            <person name="Cavagnaro P."/>
            <person name="Yildiz M."/>
            <person name="Macko-Podgorni A."/>
            <person name="Moranska E."/>
            <person name="Grzebelus E."/>
            <person name="Grzebelus D."/>
            <person name="Ashrafi H."/>
            <person name="Zheng Z."/>
            <person name="Cheng S."/>
            <person name="Spooner D."/>
            <person name="Van Deynze A."/>
            <person name="Simon P."/>
        </authorList>
    </citation>
    <scope>NUCLEOTIDE SEQUENCE [LARGE SCALE GENOMIC DNA]</scope>
    <source>
        <tissue evidence="2">Leaf</tissue>
    </source>
</reference>
<feature type="compositionally biased region" description="Basic residues" evidence="1">
    <location>
        <begin position="304"/>
        <end position="316"/>
    </location>
</feature>
<feature type="compositionally biased region" description="Polar residues" evidence="1">
    <location>
        <begin position="84"/>
        <end position="101"/>
    </location>
</feature>
<feature type="region of interest" description="Disordered" evidence="1">
    <location>
        <begin position="31"/>
        <end position="169"/>
    </location>
</feature>
<evidence type="ECO:0000313" key="2">
    <source>
        <dbReference type="EMBL" id="KZM82122.1"/>
    </source>
</evidence>
<dbReference type="EMBL" id="LNRQ01000009">
    <property type="protein sequence ID" value="KZM82122.1"/>
    <property type="molecule type" value="Genomic_DNA"/>
</dbReference>
<protein>
    <submittedName>
        <fullName evidence="2">Uncharacterized protein</fullName>
    </submittedName>
</protein>
<feature type="region of interest" description="Disordered" evidence="1">
    <location>
        <begin position="385"/>
        <end position="457"/>
    </location>
</feature>
<feature type="compositionally biased region" description="Pro residues" evidence="1">
    <location>
        <begin position="105"/>
        <end position="140"/>
    </location>
</feature>
<comment type="caution">
    <text evidence="2">The sequence shown here is derived from an EMBL/GenBank/DDBJ whole genome shotgun (WGS) entry which is preliminary data.</text>
</comment>
<sequence>MDLILENKKKVDQLGLKTLADGLNLKVVKAKVQDDDEHDSDKEYVPDEQENEEIMEKEVAKKKQMKTKKQKVVTNPIRRPRTRSVITASNQMESTAQSSPVAENLPPPPPLTENLPPPPFLPENLPPPPPLPGKFPPPPPLREEIQPPIPSKKKPVKKSSKRGVGTMEDYVLLRKQEKIQEEEKNKMVNDGADQPVQTVAQDEALERKKGRGPTLMNNVYTRRPDEKKIIKLNCELQAIADDDKMESTAQSSPVAENLPPPPPLTENLPPPPFLPENLPPPPPLPEKFPPPPPLREEIQPPIPSKKKPVKKSSKRGTKYDIPEEGRTYTLRTIGSLWRLHKARIKKDHYFKYDNDDDRLKNKPEVIPVEEFKVLLNYWADEEVQKTEKKIPPEQLAPKGEIYEITHKRDPKRKYKTNPDAEDENGEPVKKPSHGPNWLLGRSGKCRKTNKAQEEKLLTTSTANVDELRKTITKEVMAEMDRKMCEKMKRVMAKLGDINPDFKNLDVEELWAGDASEDDEEDNGEDDNNSEEDDIGEEGHGDEDDNN</sequence>
<dbReference type="OMA" id="EIYEITH"/>